<evidence type="ECO:0000313" key="3">
    <source>
        <dbReference type="Proteomes" id="UP001172457"/>
    </source>
</evidence>
<feature type="region of interest" description="Disordered" evidence="1">
    <location>
        <begin position="65"/>
        <end position="91"/>
    </location>
</feature>
<gene>
    <name evidence="2" type="ORF">OSB04_028256</name>
</gene>
<reference evidence="2" key="1">
    <citation type="submission" date="2023-03" db="EMBL/GenBank/DDBJ databases">
        <title>Chromosome-scale reference genome and RAD-based genetic map of yellow starthistle (Centaurea solstitialis) reveal putative structural variation and QTLs associated with invader traits.</title>
        <authorList>
            <person name="Reatini B."/>
            <person name="Cang F.A."/>
            <person name="Jiang Q."/>
            <person name="Mckibben M.T.W."/>
            <person name="Barker M.S."/>
            <person name="Rieseberg L.H."/>
            <person name="Dlugosch K.M."/>
        </authorList>
    </citation>
    <scope>NUCLEOTIDE SEQUENCE</scope>
    <source>
        <strain evidence="2">CAN-66</strain>
        <tissue evidence="2">Leaf</tissue>
    </source>
</reference>
<keyword evidence="3" id="KW-1185">Reference proteome</keyword>
<name>A0AA38SSU9_9ASTR</name>
<comment type="caution">
    <text evidence="2">The sequence shown here is derived from an EMBL/GenBank/DDBJ whole genome shotgun (WGS) entry which is preliminary data.</text>
</comment>
<accession>A0AA38SSU9</accession>
<evidence type="ECO:0000313" key="2">
    <source>
        <dbReference type="EMBL" id="KAJ9541750.1"/>
    </source>
</evidence>
<dbReference type="EMBL" id="JARYMX010000007">
    <property type="protein sequence ID" value="KAJ9541750.1"/>
    <property type="molecule type" value="Genomic_DNA"/>
</dbReference>
<feature type="compositionally biased region" description="Gly residues" evidence="1">
    <location>
        <begin position="65"/>
        <end position="76"/>
    </location>
</feature>
<proteinExistence type="predicted"/>
<evidence type="ECO:0000256" key="1">
    <source>
        <dbReference type="SAM" id="MobiDB-lite"/>
    </source>
</evidence>
<organism evidence="2 3">
    <name type="scientific">Centaurea solstitialis</name>
    <name type="common">yellow star-thistle</name>
    <dbReference type="NCBI Taxonomy" id="347529"/>
    <lineage>
        <taxon>Eukaryota</taxon>
        <taxon>Viridiplantae</taxon>
        <taxon>Streptophyta</taxon>
        <taxon>Embryophyta</taxon>
        <taxon>Tracheophyta</taxon>
        <taxon>Spermatophyta</taxon>
        <taxon>Magnoliopsida</taxon>
        <taxon>eudicotyledons</taxon>
        <taxon>Gunneridae</taxon>
        <taxon>Pentapetalae</taxon>
        <taxon>asterids</taxon>
        <taxon>campanulids</taxon>
        <taxon>Asterales</taxon>
        <taxon>Asteraceae</taxon>
        <taxon>Carduoideae</taxon>
        <taxon>Cardueae</taxon>
        <taxon>Centaureinae</taxon>
        <taxon>Centaurea</taxon>
    </lineage>
</organism>
<dbReference type="AlphaFoldDB" id="A0AA38SSU9"/>
<sequence>MNPNLSNAKSNQIRIRLEPGVVVDGGSCSGRFGDSGRRRNPRLDRRVGGGFCDCSGGCGGGHGGGVGGGFGDGGGGGRRRESSEKLPDTHKHQQEYGYSWIHFGEDSPFLKWYDDIDFKNCLYNQPPPFPACTRNHHHPRLYKQQTPPLPSSQLEYIWQQQKNTIDVPIDAGAFVTWANILFNPNSIQPTITTFTTAALVPATTTMFKTLPRHATLLPSKIVIITNNTSSNFTTGNALVMQLHVYLKAAVCIHVIGWLLD</sequence>
<feature type="compositionally biased region" description="Basic and acidic residues" evidence="1">
    <location>
        <begin position="78"/>
        <end position="91"/>
    </location>
</feature>
<protein>
    <submittedName>
        <fullName evidence="2">Uncharacterized protein</fullName>
    </submittedName>
</protein>
<dbReference type="Proteomes" id="UP001172457">
    <property type="component" value="Chromosome 7"/>
</dbReference>